<feature type="compositionally biased region" description="Polar residues" evidence="1">
    <location>
        <begin position="965"/>
        <end position="977"/>
    </location>
</feature>
<feature type="compositionally biased region" description="Basic and acidic residues" evidence="1">
    <location>
        <begin position="915"/>
        <end position="937"/>
    </location>
</feature>
<dbReference type="InterPro" id="IPR029045">
    <property type="entry name" value="ClpP/crotonase-like_dom_sf"/>
</dbReference>
<dbReference type="Gene3D" id="3.90.226.10">
    <property type="entry name" value="2-enoyl-CoA Hydratase, Chain A, domain 1"/>
    <property type="match status" value="1"/>
</dbReference>
<dbReference type="EMBL" id="KZ987803">
    <property type="protein sequence ID" value="RKP14686.1"/>
    <property type="molecule type" value="Genomic_DNA"/>
</dbReference>
<feature type="region of interest" description="Disordered" evidence="1">
    <location>
        <begin position="1013"/>
        <end position="1035"/>
    </location>
</feature>
<protein>
    <recommendedName>
        <fullName evidence="4">Tail specific protease domain-containing protein</fullName>
    </recommendedName>
</protein>
<feature type="compositionally biased region" description="Basic and acidic residues" evidence="1">
    <location>
        <begin position="1015"/>
        <end position="1026"/>
    </location>
</feature>
<sequence length="1035" mass="113550">MYEGRKTRERARLHEEKRERIERHRRAEEREQVEKNPSEAKSSKKPHQTSKVYHEEYAKPLSLPGMDITALFPVAPFAPRDTLTDPCAQLSQAPEPTHALVLACYDHFLHVPAAFNLTVHSILATLPLYVFLDTASSPPPGSQVRAYNLPQVVQSLLGRLSWPSARAALEALSDAFIPLNDGHTTFTPKCFRRIAYRQPIYPIASVNPQTNDTIVHVGALSHKAPASWSSLLGAEIVTIDGEPATSHLWHYAQRNIGFFKDAATRFSRVFASLTYHDAQWYITPGLWADRTRPPREGAVTYGLRRAGSTDTVKNITIPWSITLPKDGFSSAEDYWTRYCAAEANVTETVDIVSEAESAASRKSHLRASSTAGSIESNVVLRGNRVQTEGSDGLGEGGYGDDKVEDLSSSPIPKARPDQPILVSNSTFSQTPLSAGQDRMPRRMNDGKERPGLRTPVILRDTMALYIMSSAPHVGILVISTFTANPLEEQWAWRNNLALIFREFSRRRLTHLLLELSSNGGGNACLANELLGALTPGTSSSRVFPSLSHPFLKDTRISPLLDRLVRTAHTKDLSGSTFSPSYYSAYPSHKPFSSATALLRQRKSRGRTDAGKYTQLFHDSCPFLSDNPIALAASALSLPPQAIGILSDGMCASACGRVIIYTQSVHGIKTAVTTPIHNMPRSPVAFPASQVFDAKSLQAEISLLGLRRGGIIPGRLPFQANFRFTIRESLSMLGDGQEIGKPLEYLWVPSYTTIPLRAGQKMGPHPPDMAIPQALLAESFSALSADQQSICSDSTQSSSITQYSTMEGEEEDPKANSSPRSSTLSLTPSFSSTDITATSSGSSRRTLTMELPVIHSGYRPCKEEIKMDPPIPVSLHHPTSTMGPGGRGGSHKILGPSRESSSFRRSPPPWGGETIMEEKSGVSDEREIQVADRPDRSHRPVKRPSPLAQVTDSQGTTNLAEPASRCQINHSRNTGSIHSQRKERDIHKLQEVMGRMKVGFQRVLHDGKVRINVSGSKHEEGPSEHRMSRAKGVTVM</sequence>
<feature type="compositionally biased region" description="Basic and acidic residues" evidence="1">
    <location>
        <begin position="1"/>
        <end position="42"/>
    </location>
</feature>
<gene>
    <name evidence="2" type="ORF">BJ684DRAFT_18928</name>
</gene>
<evidence type="ECO:0000256" key="1">
    <source>
        <dbReference type="SAM" id="MobiDB-lite"/>
    </source>
</evidence>
<feature type="region of interest" description="Disordered" evidence="1">
    <location>
        <begin position="380"/>
        <end position="452"/>
    </location>
</feature>
<feature type="compositionally biased region" description="Low complexity" evidence="1">
    <location>
        <begin position="895"/>
        <end position="904"/>
    </location>
</feature>
<feature type="compositionally biased region" description="Low complexity" evidence="1">
    <location>
        <begin position="816"/>
        <end position="832"/>
    </location>
</feature>
<dbReference type="PANTHER" id="PTHR37049:SF4">
    <property type="entry name" value="RHODANESE DOMAIN-CONTAINING PROTEIN"/>
    <property type="match status" value="1"/>
</dbReference>
<feature type="compositionally biased region" description="Low complexity" evidence="1">
    <location>
        <begin position="786"/>
        <end position="804"/>
    </location>
</feature>
<evidence type="ECO:0008006" key="4">
    <source>
        <dbReference type="Google" id="ProtNLM"/>
    </source>
</evidence>
<feature type="region of interest" description="Disordered" evidence="1">
    <location>
        <begin position="867"/>
        <end position="981"/>
    </location>
</feature>
<dbReference type="SUPFAM" id="SSF52096">
    <property type="entry name" value="ClpP/crotonase"/>
    <property type="match status" value="1"/>
</dbReference>
<accession>A0A4P9Y6G9</accession>
<feature type="compositionally biased region" description="Basic and acidic residues" evidence="1">
    <location>
        <begin position="438"/>
        <end position="451"/>
    </location>
</feature>
<name>A0A4P9Y6G9_9FUNG</name>
<feature type="compositionally biased region" description="Polar residues" evidence="1">
    <location>
        <begin position="421"/>
        <end position="433"/>
    </location>
</feature>
<feature type="region of interest" description="Disordered" evidence="1">
    <location>
        <begin position="786"/>
        <end position="842"/>
    </location>
</feature>
<dbReference type="Proteomes" id="UP000267251">
    <property type="component" value="Unassembled WGS sequence"/>
</dbReference>
<feature type="compositionally biased region" description="Polar residues" evidence="1">
    <location>
        <begin position="947"/>
        <end position="958"/>
    </location>
</feature>
<feature type="compositionally biased region" description="Polar residues" evidence="1">
    <location>
        <begin position="833"/>
        <end position="842"/>
    </location>
</feature>
<evidence type="ECO:0000313" key="2">
    <source>
        <dbReference type="EMBL" id="RKP14686.1"/>
    </source>
</evidence>
<reference evidence="3" key="1">
    <citation type="journal article" date="2018" name="Nat. Microbiol.">
        <title>Leveraging single-cell genomics to expand the fungal tree of life.</title>
        <authorList>
            <person name="Ahrendt S.R."/>
            <person name="Quandt C.A."/>
            <person name="Ciobanu D."/>
            <person name="Clum A."/>
            <person name="Salamov A."/>
            <person name="Andreopoulos B."/>
            <person name="Cheng J.F."/>
            <person name="Woyke T."/>
            <person name="Pelin A."/>
            <person name="Henrissat B."/>
            <person name="Reynolds N.K."/>
            <person name="Benny G.L."/>
            <person name="Smith M.E."/>
            <person name="James T.Y."/>
            <person name="Grigoriev I.V."/>
        </authorList>
    </citation>
    <scope>NUCLEOTIDE SEQUENCE [LARGE SCALE GENOMIC DNA]</scope>
</reference>
<dbReference type="AlphaFoldDB" id="A0A4P9Y6G9"/>
<organism evidence="2 3">
    <name type="scientific">Piptocephalis cylindrospora</name>
    <dbReference type="NCBI Taxonomy" id="1907219"/>
    <lineage>
        <taxon>Eukaryota</taxon>
        <taxon>Fungi</taxon>
        <taxon>Fungi incertae sedis</taxon>
        <taxon>Zoopagomycota</taxon>
        <taxon>Zoopagomycotina</taxon>
        <taxon>Zoopagomycetes</taxon>
        <taxon>Zoopagales</taxon>
        <taxon>Piptocephalidaceae</taxon>
        <taxon>Piptocephalis</taxon>
    </lineage>
</organism>
<proteinExistence type="predicted"/>
<dbReference type="InterPro" id="IPR052766">
    <property type="entry name" value="S41A_metabolite_peptidase"/>
</dbReference>
<keyword evidence="3" id="KW-1185">Reference proteome</keyword>
<evidence type="ECO:0000313" key="3">
    <source>
        <dbReference type="Proteomes" id="UP000267251"/>
    </source>
</evidence>
<dbReference type="OrthoDB" id="27214at2759"/>
<feature type="region of interest" description="Disordered" evidence="1">
    <location>
        <begin position="1"/>
        <end position="51"/>
    </location>
</feature>
<dbReference type="PANTHER" id="PTHR37049">
    <property type="entry name" value="PEPTIDASE S41 FAMILY PROTEIN"/>
    <property type="match status" value="1"/>
</dbReference>